<dbReference type="SUPFAM" id="SSF46689">
    <property type="entry name" value="Homeodomain-like"/>
    <property type="match status" value="1"/>
</dbReference>
<dbReference type="Proteomes" id="UP000298471">
    <property type="component" value="Unassembled WGS sequence"/>
</dbReference>
<proteinExistence type="predicted"/>
<dbReference type="Gene3D" id="1.10.10.60">
    <property type="entry name" value="Homeodomain-like"/>
    <property type="match status" value="1"/>
</dbReference>
<gene>
    <name evidence="4" type="ORF">E5K02_16075</name>
</gene>
<dbReference type="InterPro" id="IPR050109">
    <property type="entry name" value="HTH-type_TetR-like_transc_reg"/>
</dbReference>
<dbReference type="EMBL" id="SRMB01000003">
    <property type="protein sequence ID" value="TGE26316.1"/>
    <property type="molecule type" value="Genomic_DNA"/>
</dbReference>
<dbReference type="PANTHER" id="PTHR30328">
    <property type="entry name" value="TRANSCRIPTIONAL REPRESSOR"/>
    <property type="match status" value="1"/>
</dbReference>
<organism evidence="4 5">
    <name type="scientific">Hymenobacter metallicola</name>
    <dbReference type="NCBI Taxonomy" id="2563114"/>
    <lineage>
        <taxon>Bacteria</taxon>
        <taxon>Pseudomonadati</taxon>
        <taxon>Bacteroidota</taxon>
        <taxon>Cytophagia</taxon>
        <taxon>Cytophagales</taxon>
        <taxon>Hymenobacteraceae</taxon>
        <taxon>Hymenobacter</taxon>
    </lineage>
</organism>
<dbReference type="SUPFAM" id="SSF48498">
    <property type="entry name" value="Tetracyclin repressor-like, C-terminal domain"/>
    <property type="match status" value="1"/>
</dbReference>
<dbReference type="InterPro" id="IPR009057">
    <property type="entry name" value="Homeodomain-like_sf"/>
</dbReference>
<comment type="caution">
    <text evidence="4">The sequence shown here is derived from an EMBL/GenBank/DDBJ whole genome shotgun (WGS) entry which is preliminary data.</text>
</comment>
<dbReference type="InterPro" id="IPR036271">
    <property type="entry name" value="Tet_transcr_reg_TetR-rel_C_sf"/>
</dbReference>
<evidence type="ECO:0000256" key="1">
    <source>
        <dbReference type="ARBA" id="ARBA00023125"/>
    </source>
</evidence>
<dbReference type="Gene3D" id="1.10.357.10">
    <property type="entry name" value="Tetracycline Repressor, domain 2"/>
    <property type="match status" value="1"/>
</dbReference>
<reference evidence="4 5" key="1">
    <citation type="submission" date="2019-04" db="EMBL/GenBank/DDBJ databases">
        <authorList>
            <person name="Feng G."/>
            <person name="Zhang J."/>
            <person name="Zhu H."/>
        </authorList>
    </citation>
    <scope>NUCLEOTIDE SEQUENCE [LARGE SCALE GENOMIC DNA]</scope>
    <source>
        <strain evidence="4 5">9PBR-1</strain>
    </source>
</reference>
<keyword evidence="5" id="KW-1185">Reference proteome</keyword>
<dbReference type="PRINTS" id="PR00455">
    <property type="entry name" value="HTHTETR"/>
</dbReference>
<dbReference type="PANTHER" id="PTHR30328:SF54">
    <property type="entry name" value="HTH-TYPE TRANSCRIPTIONAL REPRESSOR SCO4008"/>
    <property type="match status" value="1"/>
</dbReference>
<feature type="domain" description="HTH tetR-type" evidence="3">
    <location>
        <begin position="1"/>
        <end position="61"/>
    </location>
</feature>
<sequence length="205" mass="23962">MEIKDRILVAAVELFMRNGIRSVSMDDIATQLAMSKKTLYKWFENKDQIVHGVMQKYLLSEEVECENVFATGSNAMEEMYNLMQWHKKTLSNVHPSIFFDLQKYHPQAWALFDEHKNTFILSKIKENLHRGIREGVYRSDIDVEVIARIRLAEIEIIFDPKIFPSKEFDLQRIHTACVEHYLAGISSLKGHKLINEYRSVTEPEA</sequence>
<dbReference type="GO" id="GO:0003677">
    <property type="term" value="F:DNA binding"/>
    <property type="evidence" value="ECO:0007669"/>
    <property type="project" value="UniProtKB-UniRule"/>
</dbReference>
<dbReference type="Pfam" id="PF00440">
    <property type="entry name" value="TetR_N"/>
    <property type="match status" value="1"/>
</dbReference>
<dbReference type="PROSITE" id="PS50977">
    <property type="entry name" value="HTH_TETR_2"/>
    <property type="match status" value="1"/>
</dbReference>
<evidence type="ECO:0000313" key="4">
    <source>
        <dbReference type="EMBL" id="TGE26316.1"/>
    </source>
</evidence>
<feature type="DNA-binding region" description="H-T-H motif" evidence="2">
    <location>
        <begin position="24"/>
        <end position="43"/>
    </location>
</feature>
<evidence type="ECO:0000256" key="2">
    <source>
        <dbReference type="PROSITE-ProRule" id="PRU00335"/>
    </source>
</evidence>
<evidence type="ECO:0000259" key="3">
    <source>
        <dbReference type="PROSITE" id="PS50977"/>
    </source>
</evidence>
<dbReference type="OrthoDB" id="881297at2"/>
<name>A0A4Z0QA38_9BACT</name>
<protein>
    <submittedName>
        <fullName evidence="4">TetR/AcrR family transcriptional regulator</fullName>
    </submittedName>
</protein>
<dbReference type="RefSeq" id="WP_135396226.1">
    <property type="nucleotide sequence ID" value="NZ_SRMB01000003.1"/>
</dbReference>
<dbReference type="InterPro" id="IPR001647">
    <property type="entry name" value="HTH_TetR"/>
</dbReference>
<evidence type="ECO:0000313" key="5">
    <source>
        <dbReference type="Proteomes" id="UP000298471"/>
    </source>
</evidence>
<dbReference type="AlphaFoldDB" id="A0A4Z0QA38"/>
<accession>A0A4Z0QA38</accession>
<keyword evidence="1 2" id="KW-0238">DNA-binding</keyword>